<dbReference type="RefSeq" id="WP_176946855.1">
    <property type="nucleotide sequence ID" value="NZ_FNCC01000008.1"/>
</dbReference>
<dbReference type="CDD" id="cd06170">
    <property type="entry name" value="LuxR_C_like"/>
    <property type="match status" value="1"/>
</dbReference>
<dbReference type="GO" id="GO:0005737">
    <property type="term" value="C:cytoplasm"/>
    <property type="evidence" value="ECO:0007669"/>
    <property type="project" value="TreeGrafter"/>
</dbReference>
<dbReference type="STRING" id="200378.SAMN05216553_108415"/>
<evidence type="ECO:0000256" key="2">
    <source>
        <dbReference type="ARBA" id="ARBA00022840"/>
    </source>
</evidence>
<dbReference type="AlphaFoldDB" id="A0A1G7UTV0"/>
<dbReference type="InterPro" id="IPR041664">
    <property type="entry name" value="AAA_16"/>
</dbReference>
<dbReference type="GO" id="GO:0003677">
    <property type="term" value="F:DNA binding"/>
    <property type="evidence" value="ECO:0007669"/>
    <property type="project" value="InterPro"/>
</dbReference>
<keyword evidence="6" id="KW-1185">Reference proteome</keyword>
<dbReference type="SUPFAM" id="SSF52540">
    <property type="entry name" value="P-loop containing nucleoside triphosphate hydrolases"/>
    <property type="match status" value="1"/>
</dbReference>
<dbReference type="SUPFAM" id="SSF46894">
    <property type="entry name" value="C-terminal effector domain of the bipartite response regulators"/>
    <property type="match status" value="1"/>
</dbReference>
<dbReference type="InterPro" id="IPR027417">
    <property type="entry name" value="P-loop_NTPase"/>
</dbReference>
<dbReference type="InterPro" id="IPR016032">
    <property type="entry name" value="Sig_transdc_resp-reg_C-effctor"/>
</dbReference>
<accession>A0A1G7UTV0</accession>
<keyword evidence="2" id="KW-0067">ATP-binding</keyword>
<dbReference type="InterPro" id="IPR011990">
    <property type="entry name" value="TPR-like_helical_dom_sf"/>
</dbReference>
<reference evidence="6" key="1">
    <citation type="submission" date="2016-10" db="EMBL/GenBank/DDBJ databases">
        <authorList>
            <person name="Varghese N."/>
            <person name="Submissions S."/>
        </authorList>
    </citation>
    <scope>NUCLEOTIDE SEQUENCE [LARGE SCALE GENOMIC DNA]</scope>
    <source>
        <strain evidence="6">CGMCC 4.3506</strain>
    </source>
</reference>
<name>A0A1G7UTV0_9PSEU</name>
<protein>
    <submittedName>
        <fullName evidence="5">Regulatory protein, luxR family</fullName>
    </submittedName>
</protein>
<dbReference type="PRINTS" id="PR00038">
    <property type="entry name" value="HTHLUXR"/>
</dbReference>
<dbReference type="Gene3D" id="1.10.10.10">
    <property type="entry name" value="Winged helix-like DNA-binding domain superfamily/Winged helix DNA-binding domain"/>
    <property type="match status" value="1"/>
</dbReference>
<feature type="region of interest" description="Disordered" evidence="3">
    <location>
        <begin position="840"/>
        <end position="867"/>
    </location>
</feature>
<dbReference type="Pfam" id="PF00196">
    <property type="entry name" value="GerE"/>
    <property type="match status" value="1"/>
</dbReference>
<dbReference type="Gene3D" id="1.25.40.10">
    <property type="entry name" value="Tetratricopeptide repeat domain"/>
    <property type="match status" value="1"/>
</dbReference>
<proteinExistence type="predicted"/>
<dbReference type="InterPro" id="IPR000792">
    <property type="entry name" value="Tscrpt_reg_LuxR_C"/>
</dbReference>
<feature type="domain" description="HTH luxR-type" evidence="4">
    <location>
        <begin position="863"/>
        <end position="928"/>
    </location>
</feature>
<dbReference type="SMART" id="SM00421">
    <property type="entry name" value="HTH_LUXR"/>
    <property type="match status" value="1"/>
</dbReference>
<evidence type="ECO:0000259" key="4">
    <source>
        <dbReference type="PROSITE" id="PS50043"/>
    </source>
</evidence>
<gene>
    <name evidence="5" type="ORF">SAMN05216553_108415</name>
</gene>
<dbReference type="GO" id="GO:0004016">
    <property type="term" value="F:adenylate cyclase activity"/>
    <property type="evidence" value="ECO:0007669"/>
    <property type="project" value="TreeGrafter"/>
</dbReference>
<dbReference type="Proteomes" id="UP000199623">
    <property type="component" value="Unassembled WGS sequence"/>
</dbReference>
<evidence type="ECO:0000313" key="5">
    <source>
        <dbReference type="EMBL" id="SDG51035.1"/>
    </source>
</evidence>
<dbReference type="PANTHER" id="PTHR16305:SF35">
    <property type="entry name" value="TRANSCRIPTIONAL ACTIVATOR DOMAIN"/>
    <property type="match status" value="1"/>
</dbReference>
<dbReference type="PANTHER" id="PTHR16305">
    <property type="entry name" value="TESTICULAR SOLUBLE ADENYLYL CYCLASE"/>
    <property type="match status" value="1"/>
</dbReference>
<sequence length="931" mass="99298">MTLYERGPELYVVADALRAAERGYGRLVVVSGPVGIGKSALLDHLPAVAEEHGARVAHATCVPLEQDFAFGVVRQLLEPAFTAASDEVRDRWLAGPASSALLLFTDDLMRPSDDLDDPGSPDDDRQVGGVWQVVLDGLVRMLGTMSAEQPLLLLVDDLQWADTLSLRLLGHLVRRMVDLRVTVVATVGEGDPRANRASVRDVVRAATHTLWLGPLSAASVAHLVRDEFGEPGDEEFVLACHEAAAGNPMFLKAVLTGMRQSGYPPRSEVAGTARSLSPSHLLDRLSGRLSAQPTWIKRFAKAMVVLGHHGDAALITGLAELDPVGSAEAVRLLSRLGLVVGEDPPRFVHVVVREAVEQMMTAAEVDRLHRRAAVLLYDSGFSSEHVAAHLLAATGKCEPWAIEVLRASAETALNRGAPEVAARYLRRALLDSPPGTAGRALLLVELATVEVEFDTQAALRHMSQGVPFLESSRDRALALVRIPPALLATATQPMIDVLTQVAGELADPDRVPAADRELALCLEARLRFTRSRHAGHLVDAVDRLRRAGPELPLDSRGERELASVLLFAATVTGDFPASEALRLGRRLLDLEPASTRTAHAAVPLLITALLAAGPPEEVRGWLDLALDWATRMSSPSCQATIGAKYALVLARVGKPAEASVVAASALEAVSRDWSSPAAGPDASLALAAIEADDVLLAEQILDRCGGAEPRLSASWTVHLLRGWLSARAGDHAAALDHLMDCGRSLDLMGWTNPAVLPWRGWAAGLLHELGRQAEALELAEDELTRALVWGAPATVGRALRIKGMITEGQAGVDLLREAAAVLEDAGDALELTRVSAALERRSGGSSRKGRPVPVGVEPWFGAGRPTSTTLTKTERRVAGLAARGFTNQEIAQEFGVSSRAVEKHLTNSYRKLGVTGRSGLPAALGDDLLED</sequence>
<dbReference type="EMBL" id="FNCC01000008">
    <property type="protein sequence ID" value="SDG51035.1"/>
    <property type="molecule type" value="Genomic_DNA"/>
</dbReference>
<evidence type="ECO:0000256" key="1">
    <source>
        <dbReference type="ARBA" id="ARBA00022741"/>
    </source>
</evidence>
<dbReference type="GO" id="GO:0006355">
    <property type="term" value="P:regulation of DNA-templated transcription"/>
    <property type="evidence" value="ECO:0007669"/>
    <property type="project" value="InterPro"/>
</dbReference>
<organism evidence="5 6">
    <name type="scientific">Lentzea fradiae</name>
    <dbReference type="NCBI Taxonomy" id="200378"/>
    <lineage>
        <taxon>Bacteria</taxon>
        <taxon>Bacillati</taxon>
        <taxon>Actinomycetota</taxon>
        <taxon>Actinomycetes</taxon>
        <taxon>Pseudonocardiales</taxon>
        <taxon>Pseudonocardiaceae</taxon>
        <taxon>Lentzea</taxon>
    </lineage>
</organism>
<dbReference type="InterPro" id="IPR036388">
    <property type="entry name" value="WH-like_DNA-bd_sf"/>
</dbReference>
<dbReference type="GO" id="GO:0005524">
    <property type="term" value="F:ATP binding"/>
    <property type="evidence" value="ECO:0007669"/>
    <property type="project" value="UniProtKB-KW"/>
</dbReference>
<dbReference type="PROSITE" id="PS50043">
    <property type="entry name" value="HTH_LUXR_2"/>
    <property type="match status" value="1"/>
</dbReference>
<evidence type="ECO:0000313" key="6">
    <source>
        <dbReference type="Proteomes" id="UP000199623"/>
    </source>
</evidence>
<dbReference type="Pfam" id="PF13191">
    <property type="entry name" value="AAA_16"/>
    <property type="match status" value="1"/>
</dbReference>
<keyword evidence="1" id="KW-0547">Nucleotide-binding</keyword>
<evidence type="ECO:0000256" key="3">
    <source>
        <dbReference type="SAM" id="MobiDB-lite"/>
    </source>
</evidence>